<evidence type="ECO:0000256" key="1">
    <source>
        <dbReference type="SAM" id="Phobius"/>
    </source>
</evidence>
<keyword evidence="3" id="KW-1185">Reference proteome</keyword>
<keyword evidence="1" id="KW-1133">Transmembrane helix</keyword>
<organism evidence="2 3">
    <name type="scientific">Nannocystis radixulma</name>
    <dbReference type="NCBI Taxonomy" id="2995305"/>
    <lineage>
        <taxon>Bacteria</taxon>
        <taxon>Pseudomonadati</taxon>
        <taxon>Myxococcota</taxon>
        <taxon>Polyangia</taxon>
        <taxon>Nannocystales</taxon>
        <taxon>Nannocystaceae</taxon>
        <taxon>Nannocystis</taxon>
    </lineage>
</organism>
<evidence type="ECO:0000313" key="2">
    <source>
        <dbReference type="EMBL" id="MDC0669258.1"/>
    </source>
</evidence>
<reference evidence="2 3" key="1">
    <citation type="submission" date="2022-11" db="EMBL/GenBank/DDBJ databases">
        <title>Minimal conservation of predation-associated metabolite biosynthetic gene clusters underscores biosynthetic potential of Myxococcota including descriptions for ten novel species: Archangium lansinium sp. nov., Myxococcus landrumus sp. nov., Nannocystis bai.</title>
        <authorList>
            <person name="Ahearne A."/>
            <person name="Stevens C."/>
            <person name="Dowd S."/>
        </authorList>
    </citation>
    <scope>NUCLEOTIDE SEQUENCE [LARGE SCALE GENOMIC DNA]</scope>
    <source>
        <strain evidence="2 3">NCELM</strain>
    </source>
</reference>
<gene>
    <name evidence="2" type="ORF">POL58_16010</name>
</gene>
<evidence type="ECO:0000313" key="3">
    <source>
        <dbReference type="Proteomes" id="UP001217838"/>
    </source>
</evidence>
<comment type="caution">
    <text evidence="2">The sequence shown here is derived from an EMBL/GenBank/DDBJ whole genome shotgun (WGS) entry which is preliminary data.</text>
</comment>
<protein>
    <submittedName>
        <fullName evidence="2">Uncharacterized protein</fullName>
    </submittedName>
</protein>
<proteinExistence type="predicted"/>
<accession>A0ABT5B6A7</accession>
<keyword evidence="1" id="KW-0812">Transmembrane</keyword>
<dbReference type="EMBL" id="JAQNDN010000007">
    <property type="protein sequence ID" value="MDC0669258.1"/>
    <property type="molecule type" value="Genomic_DNA"/>
</dbReference>
<sequence>MKLDSTNAFLTVVSLAMFSVTSVLVGLLVCVPTEAPALECDPNLLEPQCPDGATCNEFGRCIGADIVEEETPIVECEIGQHTSTCRCPDHLDVRDGVCVEPASNEACEHHDVAQILTRLDHACTDERATAPGRLGACERTALDDVILESHRDTLKIARLFRGQSFTLHFERGTPASSATRWPSAAEQQPMLKHVKGMLETIEPRGYVLLVALASATGTRQVNYKLAAHRSDAAVLLLGKARRAFPELAERLADVGLLVGLIGYEQHAALNLATFDEIWGATGRFRGWDEASTRRMTSALTAWRAGSLARAELEWLTRTVNQSVLVIPLPCQPPPRKDHE</sequence>
<name>A0ABT5B6A7_9BACT</name>
<feature type="transmembrane region" description="Helical" evidence="1">
    <location>
        <begin position="7"/>
        <end position="29"/>
    </location>
</feature>
<keyword evidence="1" id="KW-0472">Membrane</keyword>
<dbReference type="RefSeq" id="WP_271999007.1">
    <property type="nucleotide sequence ID" value="NZ_JAQNDN010000007.1"/>
</dbReference>
<dbReference type="Proteomes" id="UP001217838">
    <property type="component" value="Unassembled WGS sequence"/>
</dbReference>